<dbReference type="InterPro" id="IPR002059">
    <property type="entry name" value="CSP_DNA-bd"/>
</dbReference>
<dbReference type="RefSeq" id="WP_380694555.1">
    <property type="nucleotide sequence ID" value="NZ_JBHRYR010000002.1"/>
</dbReference>
<dbReference type="PROSITE" id="PS00352">
    <property type="entry name" value="CSD_1"/>
    <property type="match status" value="1"/>
</dbReference>
<comment type="caution">
    <text evidence="4">The sequence shown here is derived from an EMBL/GenBank/DDBJ whole genome shotgun (WGS) entry which is preliminary data.</text>
</comment>
<gene>
    <name evidence="4" type="ORF">ACFOOG_06255</name>
</gene>
<dbReference type="CDD" id="cd04458">
    <property type="entry name" value="CSP_CDS"/>
    <property type="match status" value="1"/>
</dbReference>
<organism evidence="4 5">
    <name type="scientific">Saccharospirillum mangrovi</name>
    <dbReference type="NCBI Taxonomy" id="2161747"/>
    <lineage>
        <taxon>Bacteria</taxon>
        <taxon>Pseudomonadati</taxon>
        <taxon>Pseudomonadota</taxon>
        <taxon>Gammaproteobacteria</taxon>
        <taxon>Oceanospirillales</taxon>
        <taxon>Saccharospirillaceae</taxon>
        <taxon>Saccharospirillum</taxon>
    </lineage>
</organism>
<evidence type="ECO:0000256" key="1">
    <source>
        <dbReference type="RuleBase" id="RU000408"/>
    </source>
</evidence>
<keyword evidence="2" id="KW-1133">Transmembrane helix</keyword>
<feature type="transmembrane region" description="Helical" evidence="2">
    <location>
        <begin position="41"/>
        <end position="62"/>
    </location>
</feature>
<dbReference type="SMART" id="SM00357">
    <property type="entry name" value="CSP"/>
    <property type="match status" value="1"/>
</dbReference>
<keyword evidence="2" id="KW-0812">Transmembrane</keyword>
<reference evidence="5" key="1">
    <citation type="journal article" date="2019" name="Int. J. Syst. Evol. Microbiol.">
        <title>The Global Catalogue of Microorganisms (GCM) 10K type strain sequencing project: providing services to taxonomists for standard genome sequencing and annotation.</title>
        <authorList>
            <consortium name="The Broad Institute Genomics Platform"/>
            <consortium name="The Broad Institute Genome Sequencing Center for Infectious Disease"/>
            <person name="Wu L."/>
            <person name="Ma J."/>
        </authorList>
    </citation>
    <scope>NUCLEOTIDE SEQUENCE [LARGE SCALE GENOMIC DNA]</scope>
    <source>
        <strain evidence="5">IBRC 10765</strain>
    </source>
</reference>
<keyword evidence="2" id="KW-0472">Membrane</keyword>
<dbReference type="Proteomes" id="UP001595617">
    <property type="component" value="Unassembled WGS sequence"/>
</dbReference>
<dbReference type="PANTHER" id="PTHR11544">
    <property type="entry name" value="COLD SHOCK DOMAIN CONTAINING PROTEINS"/>
    <property type="match status" value="1"/>
</dbReference>
<keyword evidence="5" id="KW-1185">Reference proteome</keyword>
<dbReference type="Gene3D" id="2.40.50.140">
    <property type="entry name" value="Nucleic acid-binding proteins"/>
    <property type="match status" value="1"/>
</dbReference>
<comment type="subcellular location">
    <subcellularLocation>
        <location evidence="1">Cytoplasm</location>
    </subcellularLocation>
</comment>
<dbReference type="EMBL" id="JBHRYR010000002">
    <property type="protein sequence ID" value="MFC3852432.1"/>
    <property type="molecule type" value="Genomic_DNA"/>
</dbReference>
<dbReference type="SUPFAM" id="SSF50249">
    <property type="entry name" value="Nucleic acid-binding proteins"/>
    <property type="match status" value="1"/>
</dbReference>
<evidence type="ECO:0000259" key="3">
    <source>
        <dbReference type="PROSITE" id="PS51857"/>
    </source>
</evidence>
<evidence type="ECO:0000313" key="4">
    <source>
        <dbReference type="EMBL" id="MFC3852432.1"/>
    </source>
</evidence>
<dbReference type="InterPro" id="IPR012340">
    <property type="entry name" value="NA-bd_OB-fold"/>
</dbReference>
<dbReference type="InterPro" id="IPR019844">
    <property type="entry name" value="CSD_CS"/>
</dbReference>
<dbReference type="PROSITE" id="PS51857">
    <property type="entry name" value="CSD_2"/>
    <property type="match status" value="1"/>
</dbReference>
<dbReference type="PRINTS" id="PR00050">
    <property type="entry name" value="COLDSHOCK"/>
</dbReference>
<evidence type="ECO:0000313" key="5">
    <source>
        <dbReference type="Proteomes" id="UP001595617"/>
    </source>
</evidence>
<dbReference type="Pfam" id="PF00313">
    <property type="entry name" value="CSD"/>
    <property type="match status" value="1"/>
</dbReference>
<dbReference type="InterPro" id="IPR011129">
    <property type="entry name" value="CSD"/>
</dbReference>
<evidence type="ECO:0000256" key="2">
    <source>
        <dbReference type="SAM" id="Phobius"/>
    </source>
</evidence>
<name>A0ABV7ZV94_9GAMM</name>
<accession>A0ABV7ZV94</accession>
<proteinExistence type="predicted"/>
<protein>
    <submittedName>
        <fullName evidence="4">Cold-shock protein</fullName>
    </submittedName>
</protein>
<sequence>MKAVNVIAALVLSLCAAVLVPFVVSFWQADGAAVSFNQGAYWGAVLSAWALILAVLLLLQVLPLEGGIDNREEGVVKWFNGSKGFGFITRENDEDVFVHFRSIRGRGHRTLHEGQRVRFGVVESDKGLQAEDVSVVRHQ</sequence>
<dbReference type="InterPro" id="IPR050181">
    <property type="entry name" value="Cold_shock_domain"/>
</dbReference>
<feature type="domain" description="CSD" evidence="3">
    <location>
        <begin position="71"/>
        <end position="135"/>
    </location>
</feature>